<evidence type="ECO:0000256" key="4">
    <source>
        <dbReference type="ARBA" id="ARBA00022975"/>
    </source>
</evidence>
<dbReference type="PANTHER" id="PTHR43375">
    <property type="entry name" value="OROTIDINE 5'-PHOSPHATE DECARBOXYLASE"/>
    <property type="match status" value="1"/>
</dbReference>
<dbReference type="InterPro" id="IPR013785">
    <property type="entry name" value="Aldolase_TIM"/>
</dbReference>
<dbReference type="EnsemblBacteria" id="ABC46148">
    <property type="protein sequence ID" value="ABC46148"/>
    <property type="gene ID" value="SRU_1735"/>
</dbReference>
<dbReference type="CDD" id="cd04725">
    <property type="entry name" value="OMP_decarboxylase_like"/>
    <property type="match status" value="1"/>
</dbReference>
<keyword evidence="10" id="KW-1185">Reference proteome</keyword>
<dbReference type="GO" id="GO:0004590">
    <property type="term" value="F:orotidine-5'-phosphate decarboxylase activity"/>
    <property type="evidence" value="ECO:0007669"/>
    <property type="project" value="UniProtKB-UniRule"/>
</dbReference>
<evidence type="ECO:0000256" key="6">
    <source>
        <dbReference type="ARBA" id="ARBA00049157"/>
    </source>
</evidence>
<dbReference type="NCBIfam" id="TIGR02127">
    <property type="entry name" value="pyrF_sub2"/>
    <property type="match status" value="1"/>
</dbReference>
<evidence type="ECO:0000256" key="7">
    <source>
        <dbReference type="HAMAP-Rule" id="MF_01215"/>
    </source>
</evidence>
<dbReference type="UniPathway" id="UPA00070">
    <property type="reaction ID" value="UER00120"/>
</dbReference>
<feature type="domain" description="Orotidine 5'-phosphate decarboxylase" evidence="8">
    <location>
        <begin position="64"/>
        <end position="305"/>
    </location>
</feature>
<gene>
    <name evidence="7 9" type="primary">pyrF</name>
    <name evidence="9" type="ordered locus">SRU_1735</name>
</gene>
<dbReference type="InterPro" id="IPR011995">
    <property type="entry name" value="OMPdecase_type-2"/>
</dbReference>
<dbReference type="Proteomes" id="UP000008674">
    <property type="component" value="Chromosome"/>
</dbReference>
<dbReference type="OrthoDB" id="9808470at2"/>
<dbReference type="HOGENOM" id="CLU_060704_1_0_10"/>
<accession>Q2S1S9</accession>
<dbReference type="KEGG" id="sru:SRU_1735"/>
<dbReference type="GO" id="GO:0006207">
    <property type="term" value="P:'de novo' pyrimidine nucleobase biosynthetic process"/>
    <property type="evidence" value="ECO:0007669"/>
    <property type="project" value="InterPro"/>
</dbReference>
<dbReference type="PANTHER" id="PTHR43375:SF1">
    <property type="entry name" value="OROTIDINE 5'-PHOSPHATE DECARBOXYLASE"/>
    <property type="match status" value="1"/>
</dbReference>
<comment type="pathway">
    <text evidence="1 7">Pyrimidine metabolism; UMP biosynthesis via de novo pathway; UMP from orotate: step 2/2.</text>
</comment>
<evidence type="ECO:0000259" key="8">
    <source>
        <dbReference type="SMART" id="SM00934"/>
    </source>
</evidence>
<keyword evidence="3 7" id="KW-0210">Decarboxylase</keyword>
<dbReference type="GO" id="GO:0044205">
    <property type="term" value="P:'de novo' UMP biosynthetic process"/>
    <property type="evidence" value="ECO:0007669"/>
    <property type="project" value="UniProtKB-UniRule"/>
</dbReference>
<dbReference type="AlphaFoldDB" id="Q2S1S9"/>
<name>Q2S1S9_SALRD</name>
<feature type="active site" description="Proton donor" evidence="7">
    <location>
        <position position="144"/>
    </location>
</feature>
<keyword evidence="5 7" id="KW-0456">Lyase</keyword>
<dbReference type="SMART" id="SM00934">
    <property type="entry name" value="OMPdecase"/>
    <property type="match status" value="1"/>
</dbReference>
<keyword evidence="4 7" id="KW-0665">Pyrimidine biosynthesis</keyword>
<evidence type="ECO:0000256" key="5">
    <source>
        <dbReference type="ARBA" id="ARBA00023239"/>
    </source>
</evidence>
<dbReference type="STRING" id="309807.SRU_1735"/>
<protein>
    <recommendedName>
        <fullName evidence="7">Orotidine 5'-phosphate decarboxylase</fullName>
        <ecNumber evidence="7">4.1.1.23</ecNumber>
    </recommendedName>
    <alternativeName>
        <fullName evidence="7">OMP decarboxylase</fullName>
        <shortName evidence="7">OMPDCase</shortName>
        <shortName evidence="7">OMPdecase</shortName>
    </alternativeName>
</protein>
<dbReference type="SMR" id="Q2S1S9"/>
<dbReference type="PATRIC" id="fig|309807.25.peg.1798"/>
<dbReference type="EMBL" id="CP000159">
    <property type="protein sequence ID" value="ABC46148.1"/>
    <property type="molecule type" value="Genomic_DNA"/>
</dbReference>
<evidence type="ECO:0000256" key="3">
    <source>
        <dbReference type="ARBA" id="ARBA00022793"/>
    </source>
</evidence>
<evidence type="ECO:0000256" key="1">
    <source>
        <dbReference type="ARBA" id="ARBA00004861"/>
    </source>
</evidence>
<evidence type="ECO:0000313" key="10">
    <source>
        <dbReference type="Proteomes" id="UP000008674"/>
    </source>
</evidence>
<dbReference type="HAMAP" id="MF_01215">
    <property type="entry name" value="OMPdecase_type2"/>
    <property type="match status" value="1"/>
</dbReference>
<evidence type="ECO:0000313" key="9">
    <source>
        <dbReference type="EMBL" id="ABC46148.1"/>
    </source>
</evidence>
<sequence>MHSVPSTGFPQSEFSGPFWTGRGVACARPNRYVWTARPSDQSSRRMSTSFSRRLRRLQSQKETALCVGLDPVPARFPPSLQDGRLRTDAVRAFCTTIVEATAPYACAFKPNFAFFEALGPAGLTVLDQVVTTIPDDCLVLGDAKRGDIGHSARHYAASIYEELGLDACTVSPYLGRDSVMPFLEHEGTCTFVLARTSNDGAADLQEACTCDGTPLYRHVARRVQAWNADAPGGAGLVVGATAPAALQDLRSLCPSLPFLVPGVGAQGGDAAAVMDAAATDEGPVLVNSSRSILYASEGPNYANAAADAARALRDALNGGASSSRGAPSPPA</sequence>
<comment type="catalytic activity">
    <reaction evidence="6 7">
        <text>orotidine 5'-phosphate + H(+) = UMP + CO2</text>
        <dbReference type="Rhea" id="RHEA:11596"/>
        <dbReference type="ChEBI" id="CHEBI:15378"/>
        <dbReference type="ChEBI" id="CHEBI:16526"/>
        <dbReference type="ChEBI" id="CHEBI:57538"/>
        <dbReference type="ChEBI" id="CHEBI:57865"/>
        <dbReference type="EC" id="4.1.1.23"/>
    </reaction>
</comment>
<dbReference type="InterPro" id="IPR001754">
    <property type="entry name" value="OMPdeCOase_dom"/>
</dbReference>
<dbReference type="EC" id="4.1.1.23" evidence="7"/>
<proteinExistence type="inferred from homology"/>
<dbReference type="Pfam" id="PF00215">
    <property type="entry name" value="OMPdecase"/>
    <property type="match status" value="1"/>
</dbReference>
<evidence type="ECO:0000256" key="2">
    <source>
        <dbReference type="ARBA" id="ARBA00008847"/>
    </source>
</evidence>
<dbReference type="eggNOG" id="COG0284">
    <property type="taxonomic scope" value="Bacteria"/>
</dbReference>
<dbReference type="Gene3D" id="3.20.20.70">
    <property type="entry name" value="Aldolase class I"/>
    <property type="match status" value="1"/>
</dbReference>
<dbReference type="SUPFAM" id="SSF51366">
    <property type="entry name" value="Ribulose-phoshate binding barrel"/>
    <property type="match status" value="1"/>
</dbReference>
<dbReference type="InterPro" id="IPR011060">
    <property type="entry name" value="RibuloseP-bd_barrel"/>
</dbReference>
<reference evidence="9 10" key="1">
    <citation type="journal article" date="2005" name="Proc. Natl. Acad. Sci. U.S.A.">
        <title>The genome of Salinibacter ruber: convergence and gene exchange among hyperhalophilic bacteria and archaea.</title>
        <authorList>
            <person name="Mongodin E.F."/>
            <person name="Nelson K.E."/>
            <person name="Daugherty S."/>
            <person name="Deboy R.T."/>
            <person name="Wister J."/>
            <person name="Khouri H."/>
            <person name="Weidman J."/>
            <person name="Walsh D.A."/>
            <person name="Papke R.T."/>
            <person name="Sanchez Perez G."/>
            <person name="Sharma A.K."/>
            <person name="Nesbo C.L."/>
            <person name="MacLeod D."/>
            <person name="Bapteste E."/>
            <person name="Doolittle W.F."/>
            <person name="Charlebois R.L."/>
            <person name="Legault B."/>
            <person name="Rodriguez-Valera F."/>
        </authorList>
    </citation>
    <scope>NUCLEOTIDE SEQUENCE [LARGE SCALE GENOMIC DNA]</scope>
    <source>
        <strain evidence="10">DSM 13855 / CECT 5946 / M31</strain>
    </source>
</reference>
<comment type="similarity">
    <text evidence="2 7">Belongs to the OMP decarboxylase family. Type 2 subfamily.</text>
</comment>
<organism evidence="9 10">
    <name type="scientific">Salinibacter ruber (strain DSM 13855 / M31)</name>
    <dbReference type="NCBI Taxonomy" id="309807"/>
    <lineage>
        <taxon>Bacteria</taxon>
        <taxon>Pseudomonadati</taxon>
        <taxon>Rhodothermota</taxon>
        <taxon>Rhodothermia</taxon>
        <taxon>Rhodothermales</taxon>
        <taxon>Salinibacteraceae</taxon>
        <taxon>Salinibacter</taxon>
    </lineage>
</organism>